<dbReference type="GeneID" id="79318029"/>
<evidence type="ECO:0000259" key="2">
    <source>
        <dbReference type="Pfam" id="PF00582"/>
    </source>
</evidence>
<dbReference type="PANTHER" id="PTHR46268">
    <property type="entry name" value="STRESS RESPONSE PROTEIN NHAX"/>
    <property type="match status" value="1"/>
</dbReference>
<dbReference type="Gene3D" id="3.40.50.620">
    <property type="entry name" value="HUPs"/>
    <property type="match status" value="1"/>
</dbReference>
<sequence>MYRRILIPTDGSREAARGVEHGLALAEEHGSDVHALFVVDEHVHGDTPALGSFELAIEEIEEEGWRIVEGIGRQAEGRDLDAECHCVRGTPDRAIIDYAMRNDVDLIVMGKRGASGVEPPHIGSVTDRVLRLSRVPVLPV</sequence>
<reference evidence="3 4" key="1">
    <citation type="journal article" date="2019" name="Int. J. Syst. Evol. Microbiol.">
        <title>The Global Catalogue of Microorganisms (GCM) 10K type strain sequencing project: providing services to taxonomists for standard genome sequencing and annotation.</title>
        <authorList>
            <consortium name="The Broad Institute Genomics Platform"/>
            <consortium name="The Broad Institute Genome Sequencing Center for Infectious Disease"/>
            <person name="Wu L."/>
            <person name="Ma J."/>
        </authorList>
    </citation>
    <scope>NUCLEOTIDE SEQUENCE [LARGE SCALE GENOMIC DNA]</scope>
    <source>
        <strain evidence="3 4">PSR21</strain>
    </source>
</reference>
<dbReference type="RefSeq" id="WP_276306796.1">
    <property type="nucleotide sequence ID" value="NZ_CP119994.1"/>
</dbReference>
<dbReference type="InterPro" id="IPR006016">
    <property type="entry name" value="UspA"/>
</dbReference>
<accession>A0ABD6AG45</accession>
<gene>
    <name evidence="3" type="ORF">ACFQPE_20775</name>
</gene>
<dbReference type="CDD" id="cd00293">
    <property type="entry name" value="USP-like"/>
    <property type="match status" value="1"/>
</dbReference>
<dbReference type="Proteomes" id="UP001596547">
    <property type="component" value="Unassembled WGS sequence"/>
</dbReference>
<comment type="similarity">
    <text evidence="1">Belongs to the universal stress protein A family.</text>
</comment>
<proteinExistence type="inferred from homology"/>
<comment type="caution">
    <text evidence="3">The sequence shown here is derived from an EMBL/GenBank/DDBJ whole genome shotgun (WGS) entry which is preliminary data.</text>
</comment>
<evidence type="ECO:0000256" key="1">
    <source>
        <dbReference type="ARBA" id="ARBA00008791"/>
    </source>
</evidence>
<dbReference type="SUPFAM" id="SSF52402">
    <property type="entry name" value="Adenine nucleotide alpha hydrolases-like"/>
    <property type="match status" value="1"/>
</dbReference>
<dbReference type="EMBL" id="JBHTBF010000004">
    <property type="protein sequence ID" value="MFC7319207.1"/>
    <property type="molecule type" value="Genomic_DNA"/>
</dbReference>
<keyword evidence="4" id="KW-1185">Reference proteome</keyword>
<name>A0ABD6AG45_9EURY</name>
<protein>
    <submittedName>
        <fullName evidence="3">Universal stress protein</fullName>
    </submittedName>
</protein>
<dbReference type="InterPro" id="IPR006015">
    <property type="entry name" value="Universal_stress_UspA"/>
</dbReference>
<evidence type="ECO:0000313" key="4">
    <source>
        <dbReference type="Proteomes" id="UP001596547"/>
    </source>
</evidence>
<organism evidence="3 4">
    <name type="scientific">Halomarina halobia</name>
    <dbReference type="NCBI Taxonomy" id="3033386"/>
    <lineage>
        <taxon>Archaea</taxon>
        <taxon>Methanobacteriati</taxon>
        <taxon>Methanobacteriota</taxon>
        <taxon>Stenosarchaea group</taxon>
        <taxon>Halobacteria</taxon>
        <taxon>Halobacteriales</taxon>
        <taxon>Natronomonadaceae</taxon>
        <taxon>Halomarina</taxon>
    </lineage>
</organism>
<dbReference type="InterPro" id="IPR014729">
    <property type="entry name" value="Rossmann-like_a/b/a_fold"/>
</dbReference>
<dbReference type="Pfam" id="PF00582">
    <property type="entry name" value="Usp"/>
    <property type="match status" value="1"/>
</dbReference>
<feature type="domain" description="UspA" evidence="2">
    <location>
        <begin position="1"/>
        <end position="138"/>
    </location>
</feature>
<dbReference type="PRINTS" id="PR01438">
    <property type="entry name" value="UNVRSLSTRESS"/>
</dbReference>
<evidence type="ECO:0000313" key="3">
    <source>
        <dbReference type="EMBL" id="MFC7319207.1"/>
    </source>
</evidence>
<dbReference type="PANTHER" id="PTHR46268:SF6">
    <property type="entry name" value="UNIVERSAL STRESS PROTEIN UP12"/>
    <property type="match status" value="1"/>
</dbReference>
<dbReference type="AlphaFoldDB" id="A0ABD6AG45"/>